<dbReference type="GO" id="GO:0005829">
    <property type="term" value="C:cytosol"/>
    <property type="evidence" value="ECO:0007669"/>
    <property type="project" value="TreeGrafter"/>
</dbReference>
<dbReference type="PANTHER" id="PTHR33515:SF1">
    <property type="entry name" value="RIBOSOME-BINDING FACTOR A, CHLOROPLASTIC-RELATED"/>
    <property type="match status" value="1"/>
</dbReference>
<organism evidence="3 4">
    <name type="scientific">Dehalogenimonas etheniformans</name>
    <dbReference type="NCBI Taxonomy" id="1536648"/>
    <lineage>
        <taxon>Bacteria</taxon>
        <taxon>Bacillati</taxon>
        <taxon>Chloroflexota</taxon>
        <taxon>Dehalococcoidia</taxon>
        <taxon>Dehalococcoidales</taxon>
        <taxon>Dehalococcoidaceae</taxon>
        <taxon>Dehalogenimonas</taxon>
    </lineage>
</organism>
<gene>
    <name evidence="2" type="primary">rbfA</name>
    <name evidence="3" type="ORF">JP09_002255</name>
</gene>
<dbReference type="Pfam" id="PF02033">
    <property type="entry name" value="RBFA"/>
    <property type="match status" value="1"/>
</dbReference>
<comment type="function">
    <text evidence="2">One of several proteins that assist in the late maturation steps of the functional core of the 30S ribosomal subunit. Associates with free 30S ribosomal subunits (but not with 30S subunits that are part of 70S ribosomes or polysomes). Required for efficient processing of 16S rRNA. May interact with the 5'-terminal helix region of 16S rRNA.</text>
</comment>
<dbReference type="SUPFAM" id="SSF89919">
    <property type="entry name" value="Ribosome-binding factor A, RbfA"/>
    <property type="match status" value="1"/>
</dbReference>
<dbReference type="AlphaFoldDB" id="A0A2P5P8U3"/>
<keyword evidence="2" id="KW-0963">Cytoplasm</keyword>
<comment type="similarity">
    <text evidence="2">Belongs to the RbfA family.</text>
</comment>
<dbReference type="Gene3D" id="3.30.300.20">
    <property type="match status" value="1"/>
</dbReference>
<evidence type="ECO:0000313" key="3">
    <source>
        <dbReference type="EMBL" id="PPD58717.1"/>
    </source>
</evidence>
<comment type="subcellular location">
    <subcellularLocation>
        <location evidence="2">Cytoplasm</location>
    </subcellularLocation>
</comment>
<accession>A0A2P5P8U3</accession>
<dbReference type="GO" id="GO:0043024">
    <property type="term" value="F:ribosomal small subunit binding"/>
    <property type="evidence" value="ECO:0007669"/>
    <property type="project" value="TreeGrafter"/>
</dbReference>
<dbReference type="InterPro" id="IPR015946">
    <property type="entry name" value="KH_dom-like_a/b"/>
</dbReference>
<keyword evidence="4" id="KW-1185">Reference proteome</keyword>
<dbReference type="Proteomes" id="UP000235653">
    <property type="component" value="Unassembled WGS sequence"/>
</dbReference>
<keyword evidence="1 2" id="KW-0690">Ribosome biogenesis</keyword>
<dbReference type="PROSITE" id="PS01319">
    <property type="entry name" value="RBFA"/>
    <property type="match status" value="1"/>
</dbReference>
<proteinExistence type="inferred from homology"/>
<comment type="subunit">
    <text evidence="2">Monomer. Binds 30S ribosomal subunits, but not 50S ribosomal subunits or 70S ribosomes.</text>
</comment>
<dbReference type="HAMAP" id="MF_00003">
    <property type="entry name" value="RbfA"/>
    <property type="match status" value="1"/>
</dbReference>
<reference evidence="3 4" key="1">
    <citation type="journal article" date="2017" name="ISME J.">
        <title>Grape pomace compost harbors organohalide-respiring Dehalogenimonas species with novel reductive dehalogenase genes.</title>
        <authorList>
            <person name="Yang Y."/>
            <person name="Higgins S.A."/>
            <person name="Yan J."/>
            <person name="Simsir B."/>
            <person name="Chourey K."/>
            <person name="Iyer R."/>
            <person name="Hettich R.L."/>
            <person name="Baldwin B."/>
            <person name="Ogles D.M."/>
            <person name="Loffler F.E."/>
        </authorList>
    </citation>
    <scope>NUCLEOTIDE SEQUENCE [LARGE SCALE GENOMIC DNA]</scope>
    <source>
        <strain evidence="3 4">GP</strain>
    </source>
</reference>
<dbReference type="GO" id="GO:0030490">
    <property type="term" value="P:maturation of SSU-rRNA"/>
    <property type="evidence" value="ECO:0007669"/>
    <property type="project" value="UniProtKB-UniRule"/>
</dbReference>
<evidence type="ECO:0000256" key="1">
    <source>
        <dbReference type="ARBA" id="ARBA00022517"/>
    </source>
</evidence>
<dbReference type="InterPro" id="IPR020053">
    <property type="entry name" value="Ribosome-bd_factorA_CS"/>
</dbReference>
<comment type="caution">
    <text evidence="3">The sequence shown here is derived from an EMBL/GenBank/DDBJ whole genome shotgun (WGS) entry which is preliminary data.</text>
</comment>
<evidence type="ECO:0000256" key="2">
    <source>
        <dbReference type="HAMAP-Rule" id="MF_00003"/>
    </source>
</evidence>
<protein>
    <recommendedName>
        <fullName evidence="2">Ribosome-binding factor A</fullName>
    </recommendedName>
</protein>
<dbReference type="EMBL" id="JQAN02000006">
    <property type="protein sequence ID" value="PPD58717.1"/>
    <property type="molecule type" value="Genomic_DNA"/>
</dbReference>
<name>A0A2P5P8U3_9CHLR</name>
<dbReference type="InterPro" id="IPR023799">
    <property type="entry name" value="RbfA_dom_sf"/>
</dbReference>
<dbReference type="InterPro" id="IPR000238">
    <property type="entry name" value="RbfA"/>
</dbReference>
<dbReference type="RefSeq" id="WP_102330201.1">
    <property type="nucleotide sequence ID" value="NZ_CP058566.2"/>
</dbReference>
<dbReference type="OrthoDB" id="307788at2"/>
<dbReference type="NCBIfam" id="TIGR00082">
    <property type="entry name" value="rbfA"/>
    <property type="match status" value="1"/>
</dbReference>
<dbReference type="PANTHER" id="PTHR33515">
    <property type="entry name" value="RIBOSOME-BINDING FACTOR A, CHLOROPLASTIC-RELATED"/>
    <property type="match status" value="1"/>
</dbReference>
<sequence length="122" mass="13855">MSHRIERVNQLIRKEISESLQREVNDPRLAGVISVTAVETAPDLKFAKVYVSHLAGAERKDEILGALNSAAGFFRGELGKVLTMRYVPEIHFYWDESIERGARLSQLIDQANKPQKHPTDQR</sequence>
<evidence type="ECO:0000313" key="4">
    <source>
        <dbReference type="Proteomes" id="UP000235653"/>
    </source>
</evidence>